<evidence type="ECO:0000313" key="1">
    <source>
        <dbReference type="EMBL" id="KHK63813.1"/>
    </source>
</evidence>
<protein>
    <submittedName>
        <fullName evidence="1">Uncharacterized protein</fullName>
    </submittedName>
</protein>
<reference evidence="2" key="1">
    <citation type="submission" date="2015-03" db="EMBL/GenBank/DDBJ databases">
        <title>Pseudomonas frederiksbergensis hydrocarbon degrader.</title>
        <authorList>
            <person name="Brown L.M."/>
            <person name="Ruiz O.N."/>
            <person name="Mueller S."/>
            <person name="Gunasekera T.S."/>
        </authorList>
    </citation>
    <scope>NUCLEOTIDE SEQUENCE [LARGE SCALE GENOMIC DNA]</scope>
    <source>
        <strain evidence="2">SI8</strain>
    </source>
</reference>
<accession>A0A0B1Z3A4</accession>
<dbReference type="RefSeq" id="WP_039592347.1">
    <property type="nucleotide sequence ID" value="NZ_JQGJ02000009.1"/>
</dbReference>
<comment type="caution">
    <text evidence="1">The sequence shown here is derived from an EMBL/GenBank/DDBJ whole genome shotgun (WGS) entry which is preliminary data.</text>
</comment>
<sequence>MMHAKVFQAQALDNRSSDYLRLAECGAELSSPAREQTYSALTSISVRGTVLFAQDGVKLFVKGNAAVLQVVAEERDRAGRLAPVVCWIEHNTGQGPGATGVDAVWASLEQFATSIGRSFSEPKRLAAREALEQFEKKQPSQSFIALAITLLQREWAAWLRRALAALKTFGK</sequence>
<organism evidence="1 2">
    <name type="scientific">Pseudomonas frederiksbergensis</name>
    <dbReference type="NCBI Taxonomy" id="104087"/>
    <lineage>
        <taxon>Bacteria</taxon>
        <taxon>Pseudomonadati</taxon>
        <taxon>Pseudomonadota</taxon>
        <taxon>Gammaproteobacteria</taxon>
        <taxon>Pseudomonadales</taxon>
        <taxon>Pseudomonadaceae</taxon>
        <taxon>Pseudomonas</taxon>
    </lineage>
</organism>
<dbReference type="AlphaFoldDB" id="A0A0B1Z3A4"/>
<name>A0A0B1Z3A4_9PSED</name>
<dbReference type="Proteomes" id="UP000030949">
    <property type="component" value="Unassembled WGS sequence"/>
</dbReference>
<evidence type="ECO:0000313" key="2">
    <source>
        <dbReference type="Proteomes" id="UP000030949"/>
    </source>
</evidence>
<proteinExistence type="predicted"/>
<gene>
    <name evidence="1" type="ORF">JZ00_16390</name>
</gene>
<dbReference type="EMBL" id="JQGJ01000009">
    <property type="protein sequence ID" value="KHK63813.1"/>
    <property type="molecule type" value="Genomic_DNA"/>
</dbReference>